<evidence type="ECO:0000313" key="2">
    <source>
        <dbReference type="EMBL" id="BES88111.1"/>
    </source>
</evidence>
<accession>A0ABN7AB85</accession>
<feature type="region of interest" description="Disordered" evidence="1">
    <location>
        <begin position="1"/>
        <end position="24"/>
    </location>
</feature>
<name>A0ABN7AB85_9HEMI</name>
<organism evidence="2 3">
    <name type="scientific">Nesidiocoris tenuis</name>
    <dbReference type="NCBI Taxonomy" id="355587"/>
    <lineage>
        <taxon>Eukaryota</taxon>
        <taxon>Metazoa</taxon>
        <taxon>Ecdysozoa</taxon>
        <taxon>Arthropoda</taxon>
        <taxon>Hexapoda</taxon>
        <taxon>Insecta</taxon>
        <taxon>Pterygota</taxon>
        <taxon>Neoptera</taxon>
        <taxon>Paraneoptera</taxon>
        <taxon>Hemiptera</taxon>
        <taxon>Heteroptera</taxon>
        <taxon>Panheteroptera</taxon>
        <taxon>Cimicomorpha</taxon>
        <taxon>Miridae</taxon>
        <taxon>Dicyphina</taxon>
        <taxon>Nesidiocoris</taxon>
    </lineage>
</organism>
<evidence type="ECO:0000313" key="3">
    <source>
        <dbReference type="Proteomes" id="UP001307889"/>
    </source>
</evidence>
<feature type="region of interest" description="Disordered" evidence="1">
    <location>
        <begin position="63"/>
        <end position="82"/>
    </location>
</feature>
<feature type="compositionally biased region" description="Basic and acidic residues" evidence="1">
    <location>
        <begin position="1"/>
        <end position="10"/>
    </location>
</feature>
<keyword evidence="3" id="KW-1185">Reference proteome</keyword>
<protein>
    <recommendedName>
        <fullName evidence="4">Fcf2 pre-rRNA processing C-terminal domain-containing protein</fullName>
    </recommendedName>
</protein>
<feature type="compositionally biased region" description="Basic and acidic residues" evidence="1">
    <location>
        <begin position="142"/>
        <end position="154"/>
    </location>
</feature>
<evidence type="ECO:0000256" key="1">
    <source>
        <dbReference type="SAM" id="MobiDB-lite"/>
    </source>
</evidence>
<dbReference type="Proteomes" id="UP001307889">
    <property type="component" value="Chromosome 1"/>
</dbReference>
<feature type="compositionally biased region" description="Basic residues" evidence="1">
    <location>
        <begin position="155"/>
        <end position="169"/>
    </location>
</feature>
<evidence type="ECO:0008006" key="4">
    <source>
        <dbReference type="Google" id="ProtNLM"/>
    </source>
</evidence>
<gene>
    <name evidence="2" type="ORF">NTJ_00917</name>
</gene>
<feature type="region of interest" description="Disordered" evidence="1">
    <location>
        <begin position="142"/>
        <end position="169"/>
    </location>
</feature>
<sequence length="169" mass="19579">MNEAIESHADAEDDSNPDLKHEDHVDGSTWYFVDQSIKERLGTGDGPSFSVASLFQNSIAAHVPSQDEPTEDNIRTGETQSAPTFLNKRNSLFILDKDDRRIAGVGDFFRVDPRDVTVQDLKQTRREIKIIVQNKFKRLERNHEKFSEARPDNKRRQKPGRRRFKKRKT</sequence>
<proteinExistence type="predicted"/>
<reference evidence="2 3" key="1">
    <citation type="submission" date="2023-09" db="EMBL/GenBank/DDBJ databases">
        <title>Nesidiocoris tenuis whole genome shotgun sequence.</title>
        <authorList>
            <person name="Shibata T."/>
            <person name="Shimoda M."/>
            <person name="Kobayashi T."/>
            <person name="Uehara T."/>
        </authorList>
    </citation>
    <scope>NUCLEOTIDE SEQUENCE [LARGE SCALE GENOMIC DNA]</scope>
    <source>
        <strain evidence="2 3">Japan</strain>
    </source>
</reference>
<dbReference type="EMBL" id="AP028909">
    <property type="protein sequence ID" value="BES88111.1"/>
    <property type="molecule type" value="Genomic_DNA"/>
</dbReference>